<evidence type="ECO:0000256" key="5">
    <source>
        <dbReference type="ARBA" id="ARBA00023015"/>
    </source>
</evidence>
<evidence type="ECO:0000256" key="4">
    <source>
        <dbReference type="ARBA" id="ARBA00023012"/>
    </source>
</evidence>
<name>A0A806X1L8_9ENTR</name>
<dbReference type="SUPFAM" id="SSF52172">
    <property type="entry name" value="CheY-like"/>
    <property type="match status" value="1"/>
</dbReference>
<evidence type="ECO:0000259" key="13">
    <source>
        <dbReference type="PROSITE" id="PS51755"/>
    </source>
</evidence>
<dbReference type="PROSITE" id="PS50110">
    <property type="entry name" value="RESPONSE_REGULATORY"/>
    <property type="match status" value="1"/>
</dbReference>
<dbReference type="Pfam" id="PF00486">
    <property type="entry name" value="Trans_reg_C"/>
    <property type="match status" value="1"/>
</dbReference>
<feature type="domain" description="Response regulatory" evidence="12">
    <location>
        <begin position="4"/>
        <end position="119"/>
    </location>
</feature>
<keyword evidence="3 10" id="KW-0597">Phosphoprotein</keyword>
<comment type="subcellular location">
    <subcellularLocation>
        <location evidence="1">Cytoplasm</location>
    </subcellularLocation>
</comment>
<protein>
    <recommendedName>
        <fullName evidence="8">DNA-binding dual transcriptional regulator OmpR</fullName>
    </recommendedName>
    <alternativeName>
        <fullName evidence="9">Transcriptional regulatory protein OmpR</fullName>
    </alternativeName>
</protein>
<dbReference type="InterPro" id="IPR016032">
    <property type="entry name" value="Sig_transdc_resp-reg_C-effctor"/>
</dbReference>
<accession>A0A806X1L8</accession>
<dbReference type="Proteomes" id="UP000069162">
    <property type="component" value="Chromosome"/>
</dbReference>
<keyword evidence="4" id="KW-0902">Two-component regulatory system</keyword>
<keyword evidence="7" id="KW-0804">Transcription</keyword>
<keyword evidence="5" id="KW-0805">Transcription regulation</keyword>
<dbReference type="Pfam" id="PF00072">
    <property type="entry name" value="Response_reg"/>
    <property type="match status" value="1"/>
</dbReference>
<evidence type="ECO:0000256" key="10">
    <source>
        <dbReference type="PROSITE-ProRule" id="PRU00169"/>
    </source>
</evidence>
<dbReference type="GO" id="GO:0000976">
    <property type="term" value="F:transcription cis-regulatory region binding"/>
    <property type="evidence" value="ECO:0007669"/>
    <property type="project" value="TreeGrafter"/>
</dbReference>
<dbReference type="SUPFAM" id="SSF46894">
    <property type="entry name" value="C-terminal effector domain of the bipartite response regulators"/>
    <property type="match status" value="1"/>
</dbReference>
<dbReference type="CDD" id="cd00383">
    <property type="entry name" value="trans_reg_C"/>
    <property type="match status" value="1"/>
</dbReference>
<evidence type="ECO:0000256" key="3">
    <source>
        <dbReference type="ARBA" id="ARBA00022553"/>
    </source>
</evidence>
<dbReference type="OMA" id="YMLRPAE"/>
<feature type="modified residue" description="4-aspartylphosphate" evidence="10">
    <location>
        <position position="54"/>
    </location>
</feature>
<dbReference type="GO" id="GO:0006355">
    <property type="term" value="P:regulation of DNA-templated transcription"/>
    <property type="evidence" value="ECO:0007669"/>
    <property type="project" value="InterPro"/>
</dbReference>
<dbReference type="AlphaFoldDB" id="A0A806X1L8"/>
<keyword evidence="6 11" id="KW-0238">DNA-binding</keyword>
<feature type="domain" description="OmpR/PhoB-type" evidence="13">
    <location>
        <begin position="134"/>
        <end position="234"/>
    </location>
</feature>
<dbReference type="InterPro" id="IPR001789">
    <property type="entry name" value="Sig_transdc_resp-reg_receiver"/>
</dbReference>
<dbReference type="SMART" id="SM00862">
    <property type="entry name" value="Trans_reg_C"/>
    <property type="match status" value="1"/>
</dbReference>
<proteinExistence type="predicted"/>
<sequence length="243" mass="26728">MKPVILVVDDDAAICELLREALSEHVFEVAVCHLGQQALATAVRRPDVALVLLDMMLPDINGLQVLQQLQKQRPALPVVMLTGLGSESDVVVGLEMGADDYIGKPFNPRVVVARVKAVLRRAGVLAAEADAGQGSGMTFNGWRLDTLRCELTNPRQEVVALTQGEYGLLQALAQNARRVLSREQLLALTHSESMEVFDRTIDVLIMRLRRKIEINPHQPTLIKTLRGLGYVFAADVVHREKAA</sequence>
<evidence type="ECO:0000256" key="2">
    <source>
        <dbReference type="ARBA" id="ARBA00022490"/>
    </source>
</evidence>
<dbReference type="Gene3D" id="1.10.10.10">
    <property type="entry name" value="Winged helix-like DNA-binding domain superfamily/Winged helix DNA-binding domain"/>
    <property type="match status" value="1"/>
</dbReference>
<evidence type="ECO:0000256" key="7">
    <source>
        <dbReference type="ARBA" id="ARBA00023163"/>
    </source>
</evidence>
<evidence type="ECO:0000256" key="11">
    <source>
        <dbReference type="PROSITE-ProRule" id="PRU01091"/>
    </source>
</evidence>
<dbReference type="InterPro" id="IPR011006">
    <property type="entry name" value="CheY-like_superfamily"/>
</dbReference>
<keyword evidence="2" id="KW-0963">Cytoplasm</keyword>
<evidence type="ECO:0000313" key="14">
    <source>
        <dbReference type="EMBL" id="ALR75044.1"/>
    </source>
</evidence>
<feature type="DNA-binding region" description="OmpR/PhoB-type" evidence="11">
    <location>
        <begin position="134"/>
        <end position="234"/>
    </location>
</feature>
<evidence type="ECO:0000256" key="6">
    <source>
        <dbReference type="ARBA" id="ARBA00023125"/>
    </source>
</evidence>
<evidence type="ECO:0000256" key="1">
    <source>
        <dbReference type="ARBA" id="ARBA00004496"/>
    </source>
</evidence>
<dbReference type="InterPro" id="IPR039420">
    <property type="entry name" value="WalR-like"/>
</dbReference>
<evidence type="ECO:0000313" key="15">
    <source>
        <dbReference type="Proteomes" id="UP000069162"/>
    </source>
</evidence>
<dbReference type="PANTHER" id="PTHR48111:SF4">
    <property type="entry name" value="DNA-BINDING DUAL TRANSCRIPTIONAL REGULATOR OMPR"/>
    <property type="match status" value="1"/>
</dbReference>
<dbReference type="FunFam" id="1.10.10.10:FF:000099">
    <property type="entry name" value="Two-component system response regulator TorR"/>
    <property type="match status" value="1"/>
</dbReference>
<dbReference type="GO" id="GO:0000156">
    <property type="term" value="F:phosphorelay response regulator activity"/>
    <property type="evidence" value="ECO:0007669"/>
    <property type="project" value="TreeGrafter"/>
</dbReference>
<evidence type="ECO:0000256" key="9">
    <source>
        <dbReference type="ARBA" id="ARBA00041745"/>
    </source>
</evidence>
<dbReference type="SMART" id="SM00448">
    <property type="entry name" value="REC"/>
    <property type="match status" value="1"/>
</dbReference>
<reference evidence="15" key="1">
    <citation type="submission" date="2015-10" db="EMBL/GenBank/DDBJ databases">
        <title>Complete Genome Sequencing of Klebsiella sp. strain G5.</title>
        <authorList>
            <person name="Chan K.-G."/>
            <person name="Chen J.-W."/>
        </authorList>
    </citation>
    <scope>NUCLEOTIDE SEQUENCE [LARGE SCALE GENOMIC DNA]</scope>
    <source>
        <strain evidence="15">G5</strain>
    </source>
</reference>
<dbReference type="PROSITE" id="PS51755">
    <property type="entry name" value="OMPR_PHOB"/>
    <property type="match status" value="1"/>
</dbReference>
<dbReference type="InterPro" id="IPR001867">
    <property type="entry name" value="OmpR/PhoB-type_DNA-bd"/>
</dbReference>
<dbReference type="OrthoDB" id="9802426at2"/>
<gene>
    <name evidence="14" type="ORF">AO703_01535</name>
</gene>
<evidence type="ECO:0000256" key="8">
    <source>
        <dbReference type="ARBA" id="ARBA00040496"/>
    </source>
</evidence>
<dbReference type="PANTHER" id="PTHR48111">
    <property type="entry name" value="REGULATOR OF RPOS"/>
    <property type="match status" value="1"/>
</dbReference>
<dbReference type="CDD" id="cd17574">
    <property type="entry name" value="REC_OmpR"/>
    <property type="match status" value="1"/>
</dbReference>
<dbReference type="KEGG" id="kle:AO703_01535"/>
<dbReference type="EMBL" id="CP012871">
    <property type="protein sequence ID" value="ALR75044.1"/>
    <property type="molecule type" value="Genomic_DNA"/>
</dbReference>
<dbReference type="Gene3D" id="6.10.250.690">
    <property type="match status" value="1"/>
</dbReference>
<organism evidence="14 15">
    <name type="scientific">[Enterobacter] lignolyticus</name>
    <dbReference type="NCBI Taxonomy" id="1334193"/>
    <lineage>
        <taxon>Bacteria</taxon>
        <taxon>Pseudomonadati</taxon>
        <taxon>Pseudomonadota</taxon>
        <taxon>Gammaproteobacteria</taxon>
        <taxon>Enterobacterales</taxon>
        <taxon>Enterobacteriaceae</taxon>
        <taxon>Pluralibacter</taxon>
    </lineage>
</organism>
<dbReference type="GO" id="GO:0032993">
    <property type="term" value="C:protein-DNA complex"/>
    <property type="evidence" value="ECO:0007669"/>
    <property type="project" value="TreeGrafter"/>
</dbReference>
<dbReference type="InterPro" id="IPR036388">
    <property type="entry name" value="WH-like_DNA-bd_sf"/>
</dbReference>
<dbReference type="GO" id="GO:0005829">
    <property type="term" value="C:cytosol"/>
    <property type="evidence" value="ECO:0007669"/>
    <property type="project" value="TreeGrafter"/>
</dbReference>
<evidence type="ECO:0000259" key="12">
    <source>
        <dbReference type="PROSITE" id="PS50110"/>
    </source>
</evidence>
<dbReference type="RefSeq" id="WP_013368035.1">
    <property type="nucleotide sequence ID" value="NZ_CP012871.1"/>
</dbReference>
<dbReference type="Gene3D" id="3.40.50.2300">
    <property type="match status" value="1"/>
</dbReference>